<evidence type="ECO:0000256" key="1">
    <source>
        <dbReference type="SAM" id="MobiDB-lite"/>
    </source>
</evidence>
<feature type="region of interest" description="Disordered" evidence="1">
    <location>
        <begin position="274"/>
        <end position="293"/>
    </location>
</feature>
<evidence type="ECO:0000313" key="3">
    <source>
        <dbReference type="Proteomes" id="UP000660262"/>
    </source>
</evidence>
<dbReference type="Proteomes" id="UP000660262">
    <property type="component" value="Unassembled WGS sequence"/>
</dbReference>
<name>A0A830HYK1_9CHLO</name>
<dbReference type="AlphaFoldDB" id="A0A830HYK1"/>
<keyword evidence="3" id="KW-1185">Reference proteome</keyword>
<comment type="caution">
    <text evidence="2">The sequence shown here is derived from an EMBL/GenBank/DDBJ whole genome shotgun (WGS) entry which is preliminary data.</text>
</comment>
<evidence type="ECO:0000313" key="2">
    <source>
        <dbReference type="EMBL" id="GHP12536.1"/>
    </source>
</evidence>
<gene>
    <name evidence="2" type="ORF">PPROV_001126400</name>
</gene>
<protein>
    <submittedName>
        <fullName evidence="2">Uncharacterized protein</fullName>
    </submittedName>
</protein>
<reference evidence="2" key="1">
    <citation type="submission" date="2020-10" db="EMBL/GenBank/DDBJ databases">
        <title>Unveiling of a novel bifunctional photoreceptor, Dualchrome1, isolated from a cosmopolitan green alga.</title>
        <authorList>
            <person name="Suzuki S."/>
            <person name="Kawachi M."/>
        </authorList>
    </citation>
    <scope>NUCLEOTIDE SEQUENCE</scope>
    <source>
        <strain evidence="2">NIES 2893</strain>
    </source>
</reference>
<accession>A0A830HYK1</accession>
<feature type="region of interest" description="Disordered" evidence="1">
    <location>
        <begin position="246"/>
        <end position="265"/>
    </location>
</feature>
<proteinExistence type="predicted"/>
<organism evidence="2 3">
    <name type="scientific">Pycnococcus provasolii</name>
    <dbReference type="NCBI Taxonomy" id="41880"/>
    <lineage>
        <taxon>Eukaryota</taxon>
        <taxon>Viridiplantae</taxon>
        <taxon>Chlorophyta</taxon>
        <taxon>Pseudoscourfieldiophyceae</taxon>
        <taxon>Pseudoscourfieldiales</taxon>
        <taxon>Pycnococcaceae</taxon>
        <taxon>Pycnococcus</taxon>
    </lineage>
</organism>
<feature type="compositionally biased region" description="Low complexity" evidence="1">
    <location>
        <begin position="275"/>
        <end position="293"/>
    </location>
</feature>
<dbReference type="EMBL" id="BNJQ01000043">
    <property type="protein sequence ID" value="GHP12536.1"/>
    <property type="molecule type" value="Genomic_DNA"/>
</dbReference>
<sequence>MKKAQTFVNASKKMSEKRIPLEQQDLVFQQMRGTALDKLTKEGITRWEKRWPEHTAEGDIVIPNVAQGLLWFVEGIQEPRGSMQALLSLYVKSRMLWEELGTPPKRIHELLERLGGDIAAAVDRMSTELTRLKKLELAAVSEREDFHKRAMKAFETLNRPQELRGNFVKDNAGVSGDELAVLKERVEFLEQQAEPKNVKVEAKAVAQEYKAKRATLAEALKALKGSVQDAMGKAYAKLGAYKKWAKKGNNKPPARTEEPKPTSVGLFRWAFGNRAPSYAPGAAKAKPGTPARR</sequence>